<accession>A0A4R2EZB7</accession>
<evidence type="ECO:0000256" key="1">
    <source>
        <dbReference type="SAM" id="SignalP"/>
    </source>
</evidence>
<evidence type="ECO:0000313" key="2">
    <source>
        <dbReference type="EMBL" id="TCN72983.1"/>
    </source>
</evidence>
<organism evidence="2 3">
    <name type="scientific">Acetobacteroides hydrogenigenes</name>
    <dbReference type="NCBI Taxonomy" id="979970"/>
    <lineage>
        <taxon>Bacteria</taxon>
        <taxon>Pseudomonadati</taxon>
        <taxon>Bacteroidota</taxon>
        <taxon>Bacteroidia</taxon>
        <taxon>Bacteroidales</taxon>
        <taxon>Rikenellaceae</taxon>
        <taxon>Acetobacteroides</taxon>
    </lineage>
</organism>
<feature type="signal peptide" evidence="1">
    <location>
        <begin position="1"/>
        <end position="23"/>
    </location>
</feature>
<reference evidence="2 3" key="1">
    <citation type="submission" date="2019-03" db="EMBL/GenBank/DDBJ databases">
        <title>Genomic Encyclopedia of Archaeal and Bacterial Type Strains, Phase II (KMG-II): from individual species to whole genera.</title>
        <authorList>
            <person name="Goeker M."/>
        </authorList>
    </citation>
    <scope>NUCLEOTIDE SEQUENCE [LARGE SCALE GENOMIC DNA]</scope>
    <source>
        <strain evidence="2 3">RL-C</strain>
    </source>
</reference>
<evidence type="ECO:0000313" key="3">
    <source>
        <dbReference type="Proteomes" id="UP000294830"/>
    </source>
</evidence>
<dbReference type="EMBL" id="SLWB01000001">
    <property type="protein sequence ID" value="TCN72983.1"/>
    <property type="molecule type" value="Genomic_DNA"/>
</dbReference>
<dbReference type="Pfam" id="PF11751">
    <property type="entry name" value="PorP_SprF"/>
    <property type="match status" value="1"/>
</dbReference>
<comment type="caution">
    <text evidence="2">The sequence shown here is derived from an EMBL/GenBank/DDBJ whole genome shotgun (WGS) entry which is preliminary data.</text>
</comment>
<dbReference type="AlphaFoldDB" id="A0A4R2EZB7"/>
<dbReference type="NCBIfam" id="TIGR03519">
    <property type="entry name" value="T9SS_PorP_fam"/>
    <property type="match status" value="1"/>
</dbReference>
<keyword evidence="3" id="KW-1185">Reference proteome</keyword>
<protein>
    <submittedName>
        <fullName evidence="2">Type IX secretion system PorP/SprF family membrane protein</fullName>
    </submittedName>
</protein>
<proteinExistence type="predicted"/>
<sequence length="328" mass="36719">MNMILRKCLLVLVLGLWGGLAKAQDPQFTQFYANSLYLSPSFAGAVKDSRLTASYRNQWTGLSNSFNTFNVAVDHYFYNLKSGFGLIAFRDVAGSLNLSNTLVGVLYSYNIPLNFEWYVRPGVGFYYDQRSIDYSNIVLGDQLSSGGQSSSISNLKGNASKRSFDFSASSLLVGPNVWVGFALDHLLRPDRSLLGLENRLPVKFSVHGGYRFVIQGYYLRPVDESVTAAFNYKQQGIFHQFDLGLYWYKRPIMVGVWYRGIPIAKNSGTDALAFLIGLKVPKFNIAYSYDLTLSNFGVDSGGAHEISLTYEFSTQGRKKWKAVPCPEF</sequence>
<name>A0A4R2EZB7_9BACT</name>
<keyword evidence="1" id="KW-0732">Signal</keyword>
<dbReference type="InterPro" id="IPR019861">
    <property type="entry name" value="PorP/SprF_Bacteroidetes"/>
</dbReference>
<dbReference type="OrthoDB" id="1186563at2"/>
<dbReference type="Proteomes" id="UP000294830">
    <property type="component" value="Unassembled WGS sequence"/>
</dbReference>
<gene>
    <name evidence="2" type="ORF">CLV25_101201</name>
</gene>
<feature type="chain" id="PRO_5020340319" evidence="1">
    <location>
        <begin position="24"/>
        <end position="328"/>
    </location>
</feature>